<name>A0ABT5B4H8_9BACT</name>
<feature type="signal peptide" evidence="2">
    <location>
        <begin position="1"/>
        <end position="29"/>
    </location>
</feature>
<protein>
    <submittedName>
        <fullName evidence="3">Uncharacterized protein</fullName>
    </submittedName>
</protein>
<comment type="caution">
    <text evidence="3">The sequence shown here is derived from an EMBL/GenBank/DDBJ whole genome shotgun (WGS) entry which is preliminary data.</text>
</comment>
<feature type="compositionally biased region" description="Basic and acidic residues" evidence="1">
    <location>
        <begin position="75"/>
        <end position="89"/>
    </location>
</feature>
<dbReference type="Proteomes" id="UP001217838">
    <property type="component" value="Unassembled WGS sequence"/>
</dbReference>
<keyword evidence="2" id="KW-0732">Signal</keyword>
<evidence type="ECO:0000313" key="3">
    <source>
        <dbReference type="EMBL" id="MDC0669030.1"/>
    </source>
</evidence>
<evidence type="ECO:0000256" key="1">
    <source>
        <dbReference type="SAM" id="MobiDB-lite"/>
    </source>
</evidence>
<feature type="region of interest" description="Disordered" evidence="1">
    <location>
        <begin position="193"/>
        <end position="218"/>
    </location>
</feature>
<proteinExistence type="predicted"/>
<dbReference type="EMBL" id="JAQNDN010000005">
    <property type="protein sequence ID" value="MDC0669030.1"/>
    <property type="molecule type" value="Genomic_DNA"/>
</dbReference>
<dbReference type="RefSeq" id="WP_271998633.1">
    <property type="nucleotide sequence ID" value="NZ_JAQNDN010000005.1"/>
</dbReference>
<feature type="compositionally biased region" description="Basic and acidic residues" evidence="1">
    <location>
        <begin position="41"/>
        <end position="63"/>
    </location>
</feature>
<gene>
    <name evidence="3" type="ORF">POL58_14870</name>
</gene>
<feature type="chain" id="PRO_5045646338" evidence="2">
    <location>
        <begin position="30"/>
        <end position="218"/>
    </location>
</feature>
<accession>A0ABT5B4H8</accession>
<reference evidence="3 4" key="1">
    <citation type="submission" date="2022-11" db="EMBL/GenBank/DDBJ databases">
        <title>Minimal conservation of predation-associated metabolite biosynthetic gene clusters underscores biosynthetic potential of Myxococcota including descriptions for ten novel species: Archangium lansinium sp. nov., Myxococcus landrumus sp. nov., Nannocystis bai.</title>
        <authorList>
            <person name="Ahearne A."/>
            <person name="Stevens C."/>
            <person name="Dowd S."/>
        </authorList>
    </citation>
    <scope>NUCLEOTIDE SEQUENCE [LARGE SCALE GENOMIC DNA]</scope>
    <source>
        <strain evidence="3 4">NCELM</strain>
    </source>
</reference>
<keyword evidence="4" id="KW-1185">Reference proteome</keyword>
<evidence type="ECO:0000313" key="4">
    <source>
        <dbReference type="Proteomes" id="UP001217838"/>
    </source>
</evidence>
<sequence length="218" mass="23545">MNRAGRLFLFSLAVSGGALGIAVAGGSVAIDVSAEEVVPGELERDRAEPGERHGTRDVAKEEGEAPNEQAALLTDEEHQARSRERSRQRVELMTTTAAGEAVDPDWAPAMERRIAERFAANAPSDFKLRSASCKTSLCIAEIETPSDEASIGRTGWPRYLGFKRGYVHHRGEEGGSFRTVVFIARDGHRLPASKRESLQAAVSPRARPEPTAGRAGNI</sequence>
<evidence type="ECO:0000256" key="2">
    <source>
        <dbReference type="SAM" id="SignalP"/>
    </source>
</evidence>
<organism evidence="3 4">
    <name type="scientific">Nannocystis radixulma</name>
    <dbReference type="NCBI Taxonomy" id="2995305"/>
    <lineage>
        <taxon>Bacteria</taxon>
        <taxon>Pseudomonadati</taxon>
        <taxon>Myxococcota</taxon>
        <taxon>Polyangia</taxon>
        <taxon>Nannocystales</taxon>
        <taxon>Nannocystaceae</taxon>
        <taxon>Nannocystis</taxon>
    </lineage>
</organism>
<feature type="region of interest" description="Disordered" evidence="1">
    <location>
        <begin position="40"/>
        <end position="89"/>
    </location>
</feature>